<dbReference type="Proteomes" id="UP001557470">
    <property type="component" value="Unassembled WGS sequence"/>
</dbReference>
<accession>A0ABD0WPB3</accession>
<gene>
    <name evidence="4" type="ORF">UPYG_G00170050</name>
</gene>
<dbReference type="Pfam" id="PF02234">
    <property type="entry name" value="CDI"/>
    <property type="match status" value="1"/>
</dbReference>
<dbReference type="InterPro" id="IPR003175">
    <property type="entry name" value="CDI_dom"/>
</dbReference>
<protein>
    <recommendedName>
        <fullName evidence="3">Cyclin-dependent kinase inhibitor domain-containing protein</fullName>
    </recommendedName>
</protein>
<comment type="caution">
    <text evidence="4">The sequence shown here is derived from an EMBL/GenBank/DDBJ whole genome shotgun (WGS) entry which is preliminary data.</text>
</comment>
<evidence type="ECO:0000313" key="5">
    <source>
        <dbReference type="Proteomes" id="UP001557470"/>
    </source>
</evidence>
<dbReference type="Gene3D" id="4.10.365.10">
    <property type="entry name" value="p27"/>
    <property type="match status" value="1"/>
</dbReference>
<dbReference type="GO" id="GO:0004860">
    <property type="term" value="F:protein kinase inhibitor activity"/>
    <property type="evidence" value="ECO:0007669"/>
    <property type="project" value="UniProtKB-KW"/>
</dbReference>
<dbReference type="PANTHER" id="PTHR46778:SF1">
    <property type="entry name" value="CYCLIN-DEPENDENT KINASE INHIBITOR 1"/>
    <property type="match status" value="1"/>
</dbReference>
<evidence type="ECO:0000256" key="2">
    <source>
        <dbReference type="ARBA" id="ARBA00023013"/>
    </source>
</evidence>
<evidence type="ECO:0000259" key="3">
    <source>
        <dbReference type="Pfam" id="PF02234"/>
    </source>
</evidence>
<dbReference type="InterPro" id="IPR029841">
    <property type="entry name" value="CDKN1A"/>
</dbReference>
<dbReference type="AlphaFoldDB" id="A0ABD0WPB3"/>
<feature type="domain" description="Cyclin-dependent kinase inhibitor" evidence="3">
    <location>
        <begin position="26"/>
        <end position="75"/>
    </location>
</feature>
<keyword evidence="2" id="KW-0649">Protein kinase inhibitor</keyword>
<dbReference type="PANTHER" id="PTHR46778">
    <property type="entry name" value="CYCLIN-DEPENDENT KINASE INHIBITOR 1-RELATED"/>
    <property type="match status" value="1"/>
</dbReference>
<dbReference type="InterPro" id="IPR044898">
    <property type="entry name" value="CDI_dom_sf"/>
</dbReference>
<evidence type="ECO:0000313" key="4">
    <source>
        <dbReference type="EMBL" id="KAL0978405.1"/>
    </source>
</evidence>
<dbReference type="EMBL" id="JAGEUA010000005">
    <property type="protein sequence ID" value="KAL0978405.1"/>
    <property type="molecule type" value="Genomic_DNA"/>
</dbReference>
<reference evidence="4 5" key="1">
    <citation type="submission" date="2024-06" db="EMBL/GenBank/DDBJ databases">
        <authorList>
            <person name="Pan Q."/>
            <person name="Wen M."/>
            <person name="Jouanno E."/>
            <person name="Zahm M."/>
            <person name="Klopp C."/>
            <person name="Cabau C."/>
            <person name="Louis A."/>
            <person name="Berthelot C."/>
            <person name="Parey E."/>
            <person name="Roest Crollius H."/>
            <person name="Montfort J."/>
            <person name="Robinson-Rechavi M."/>
            <person name="Bouchez O."/>
            <person name="Lampietro C."/>
            <person name="Lopez Roques C."/>
            <person name="Donnadieu C."/>
            <person name="Postlethwait J."/>
            <person name="Bobe J."/>
            <person name="Verreycken H."/>
            <person name="Guiguen Y."/>
        </authorList>
    </citation>
    <scope>NUCLEOTIDE SEQUENCE [LARGE SCALE GENOMIC DNA]</scope>
    <source>
        <strain evidence="4">Up_M1</strain>
        <tissue evidence="4">Testis</tissue>
    </source>
</reference>
<sequence length="167" mass="18790">MCRTRKTMVSRKRLLSPLEKCSARRMLFGPVDPEQLQKEYQDALSRDLELACHRWGFDFRSEEPLAGGDFQWERVPDTNVPLPYRPCLVGLGGAQGVGGLADMSVQVGLSQCGKESPPCTPEKYTAKLQDVETTPDKENGLKRKQTDLTDFYQAKKRVVDTPRKSGQ</sequence>
<name>A0ABD0WPB3_UMBPY</name>
<keyword evidence="5" id="KW-1185">Reference proteome</keyword>
<evidence type="ECO:0000256" key="1">
    <source>
        <dbReference type="ARBA" id="ARBA00006726"/>
    </source>
</evidence>
<comment type="similarity">
    <text evidence="1">Belongs to the CDI family.</text>
</comment>
<proteinExistence type="inferred from homology"/>
<organism evidence="4 5">
    <name type="scientific">Umbra pygmaea</name>
    <name type="common">Eastern mudminnow</name>
    <dbReference type="NCBI Taxonomy" id="75934"/>
    <lineage>
        <taxon>Eukaryota</taxon>
        <taxon>Metazoa</taxon>
        <taxon>Chordata</taxon>
        <taxon>Craniata</taxon>
        <taxon>Vertebrata</taxon>
        <taxon>Euteleostomi</taxon>
        <taxon>Actinopterygii</taxon>
        <taxon>Neopterygii</taxon>
        <taxon>Teleostei</taxon>
        <taxon>Protacanthopterygii</taxon>
        <taxon>Esociformes</taxon>
        <taxon>Umbridae</taxon>
        <taxon>Umbra</taxon>
    </lineage>
</organism>